<evidence type="ECO:0000256" key="2">
    <source>
        <dbReference type="SAM" id="Phobius"/>
    </source>
</evidence>
<dbReference type="InterPro" id="IPR011053">
    <property type="entry name" value="Single_hybrid_motif"/>
</dbReference>
<protein>
    <submittedName>
        <fullName evidence="3">Uncharacterized protein</fullName>
    </submittedName>
</protein>
<feature type="non-terminal residue" evidence="3">
    <location>
        <position position="1"/>
    </location>
</feature>
<dbReference type="EMBL" id="CATQJA010002597">
    <property type="protein sequence ID" value="CAJ0572378.1"/>
    <property type="molecule type" value="Genomic_DNA"/>
</dbReference>
<keyword evidence="2" id="KW-0472">Membrane</keyword>
<organism evidence="3 4">
    <name type="scientific">Mesorhabditis spiculigera</name>
    <dbReference type="NCBI Taxonomy" id="96644"/>
    <lineage>
        <taxon>Eukaryota</taxon>
        <taxon>Metazoa</taxon>
        <taxon>Ecdysozoa</taxon>
        <taxon>Nematoda</taxon>
        <taxon>Chromadorea</taxon>
        <taxon>Rhabditida</taxon>
        <taxon>Rhabditina</taxon>
        <taxon>Rhabditomorpha</taxon>
        <taxon>Rhabditoidea</taxon>
        <taxon>Rhabditidae</taxon>
        <taxon>Mesorhabditinae</taxon>
        <taxon>Mesorhabditis</taxon>
    </lineage>
</organism>
<dbReference type="SUPFAM" id="SSF51230">
    <property type="entry name" value="Single hybrid motif"/>
    <property type="match status" value="1"/>
</dbReference>
<evidence type="ECO:0000256" key="1">
    <source>
        <dbReference type="SAM" id="MobiDB-lite"/>
    </source>
</evidence>
<dbReference type="PANTHER" id="PTHR31176">
    <property type="entry name" value="MFS DOMAIN-CONTAINING PROTEIN-RELATED"/>
    <property type="match status" value="1"/>
</dbReference>
<dbReference type="PANTHER" id="PTHR31176:SF1">
    <property type="entry name" value="MFS DOMAIN-CONTAINING PROTEIN-RELATED"/>
    <property type="match status" value="1"/>
</dbReference>
<reference evidence="3" key="1">
    <citation type="submission" date="2023-06" db="EMBL/GenBank/DDBJ databases">
        <authorList>
            <person name="Delattre M."/>
        </authorList>
    </citation>
    <scope>NUCLEOTIDE SEQUENCE</scope>
    <source>
        <strain evidence="3">AF72</strain>
    </source>
</reference>
<keyword evidence="2" id="KW-0812">Transmembrane</keyword>
<dbReference type="Pfam" id="PF05884">
    <property type="entry name" value="ZYG-11_interact"/>
    <property type="match status" value="1"/>
</dbReference>
<accession>A0AA36CQW5</accession>
<feature type="transmembrane region" description="Helical" evidence="2">
    <location>
        <begin position="258"/>
        <end position="281"/>
    </location>
</feature>
<dbReference type="AlphaFoldDB" id="A0AA36CQW5"/>
<name>A0AA36CQW5_9BILA</name>
<sequence>MSVIASVDRAYQRLRVEANPGVLYLHHPSGVTVMVLDPQNQPVTSKVVQVDFALGKSGAERGGQAVSGKGKRGALLLQKETKLCILRFEDGTEKVIRSGVKGNLLEVNDRLKTEPDLVRTSPENHGFLAIIGYGGGKRKLDAPGDVKLLPKQTKLIVRDFPVGKEGGPLTVAALANKYRAEFEETFETLRARAIKLQTDAPQLIQETQANVEPYKQEFITTVQATGDVTTPPGLVLTTLSWSTVLVLASTVASFVSGYVFAPVLGLAVGGAGALVLALGALPAYSYWSLNQDIAASASDVTIRFRLLTAAAVQGLLVGFILQNSYLSGAPIAPLLLGIAAAAYPFAAEKFGGNRQMLLGASVGSALGATLVLGLLSGYLTLPYLLLSGLYAGVTAVTLQYMYKNVTAETAPTYNYQLALLVSFAAARLVVHLIFGMGPDASLELALPFVLAVYSMPALLIAVVCLIVKWRPCYEFTGPLHLCRWYCMCCSRETLDELVAADRNLILSIDVESLASDTAPLRAKSARKNQSQRLELVRRDLLPKREPDTFDEEHSESTMEEEESMFY</sequence>
<feature type="transmembrane region" description="Helical" evidence="2">
    <location>
        <begin position="446"/>
        <end position="467"/>
    </location>
</feature>
<proteinExistence type="predicted"/>
<dbReference type="Gene3D" id="2.40.50.100">
    <property type="match status" value="1"/>
</dbReference>
<feature type="transmembrane region" description="Helical" evidence="2">
    <location>
        <begin position="302"/>
        <end position="321"/>
    </location>
</feature>
<evidence type="ECO:0000313" key="4">
    <source>
        <dbReference type="Proteomes" id="UP001177023"/>
    </source>
</evidence>
<feature type="transmembrane region" description="Helical" evidence="2">
    <location>
        <begin position="357"/>
        <end position="375"/>
    </location>
</feature>
<comment type="caution">
    <text evidence="3">The sequence shown here is derived from an EMBL/GenBank/DDBJ whole genome shotgun (WGS) entry which is preliminary data.</text>
</comment>
<keyword evidence="4" id="KW-1185">Reference proteome</keyword>
<feature type="compositionally biased region" description="Acidic residues" evidence="1">
    <location>
        <begin position="548"/>
        <end position="566"/>
    </location>
</feature>
<feature type="transmembrane region" description="Helical" evidence="2">
    <location>
        <begin position="413"/>
        <end position="434"/>
    </location>
</feature>
<dbReference type="Proteomes" id="UP001177023">
    <property type="component" value="Unassembled WGS sequence"/>
</dbReference>
<feature type="transmembrane region" description="Helical" evidence="2">
    <location>
        <begin position="381"/>
        <end position="401"/>
    </location>
</feature>
<dbReference type="InterPro" id="IPR008574">
    <property type="entry name" value="Nematodes_ZYG-11_interact"/>
</dbReference>
<feature type="region of interest" description="Disordered" evidence="1">
    <location>
        <begin position="538"/>
        <end position="566"/>
    </location>
</feature>
<gene>
    <name evidence="3" type="ORF">MSPICULIGERA_LOCUS10766</name>
</gene>
<feature type="transmembrane region" description="Helical" evidence="2">
    <location>
        <begin position="233"/>
        <end position="252"/>
    </location>
</feature>
<keyword evidence="2" id="KW-1133">Transmembrane helix</keyword>
<feature type="compositionally biased region" description="Basic and acidic residues" evidence="1">
    <location>
        <begin position="538"/>
        <end position="547"/>
    </location>
</feature>
<feature type="transmembrane region" description="Helical" evidence="2">
    <location>
        <begin position="327"/>
        <end position="345"/>
    </location>
</feature>
<evidence type="ECO:0000313" key="3">
    <source>
        <dbReference type="EMBL" id="CAJ0572378.1"/>
    </source>
</evidence>